<keyword evidence="2" id="KW-1185">Reference proteome</keyword>
<dbReference type="AlphaFoldDB" id="A0A5C0SE71"/>
<protein>
    <submittedName>
        <fullName evidence="1">Uncharacterized protein</fullName>
    </submittedName>
</protein>
<accession>A0A5C0SE71</accession>
<dbReference type="EMBL" id="CP042243">
    <property type="protein sequence ID" value="QEK12450.1"/>
    <property type="molecule type" value="Genomic_DNA"/>
</dbReference>
<evidence type="ECO:0000313" key="1">
    <source>
        <dbReference type="EMBL" id="QEK12450.1"/>
    </source>
</evidence>
<gene>
    <name evidence="1" type="ORF">FQB35_08705</name>
</gene>
<dbReference type="Proteomes" id="UP000324646">
    <property type="component" value="Chromosome"/>
</dbReference>
<dbReference type="KEGG" id="crs:FQB35_08705"/>
<proteinExistence type="predicted"/>
<sequence length="118" mass="14421">MKYKKGNFCIEHDFEIRTVREDKYDIDLFIPIEDRTLNLYLDHEIDYLDTRLQFSMVKGIIIRFCTLGEHNTCTIHLLRNIDIHSAIVNFEMDYSKHFIVIKDKKYFVEMRFMNKIYE</sequence>
<organism evidence="1 2">
    <name type="scientific">Crassaminicella thermophila</name>
    <dbReference type="NCBI Taxonomy" id="2599308"/>
    <lineage>
        <taxon>Bacteria</taxon>
        <taxon>Bacillati</taxon>
        <taxon>Bacillota</taxon>
        <taxon>Clostridia</taxon>
        <taxon>Eubacteriales</taxon>
        <taxon>Clostridiaceae</taxon>
        <taxon>Crassaminicella</taxon>
    </lineage>
</organism>
<reference evidence="1 2" key="1">
    <citation type="submission" date="2019-07" db="EMBL/GenBank/DDBJ databases">
        <title>Complete genome of Crassaminicella thermophila SY095.</title>
        <authorList>
            <person name="Li X."/>
        </authorList>
    </citation>
    <scope>NUCLEOTIDE SEQUENCE [LARGE SCALE GENOMIC DNA]</scope>
    <source>
        <strain evidence="1 2">SY095</strain>
    </source>
</reference>
<dbReference type="RefSeq" id="WP_148809605.1">
    <property type="nucleotide sequence ID" value="NZ_CP042243.1"/>
</dbReference>
<dbReference type="OrthoDB" id="1707428at2"/>
<name>A0A5C0SE71_CRATE</name>
<evidence type="ECO:0000313" key="2">
    <source>
        <dbReference type="Proteomes" id="UP000324646"/>
    </source>
</evidence>